<name>A0A2G8T0H9_9BURK</name>
<protein>
    <submittedName>
        <fullName evidence="6">IS66 family transposase</fullName>
    </submittedName>
</protein>
<accession>A0A2G8T0H9</accession>
<dbReference type="InterPro" id="IPR024474">
    <property type="entry name" value="Znf_dom_IS66"/>
</dbReference>
<keyword evidence="7" id="KW-1185">Reference proteome</keyword>
<evidence type="ECO:0000259" key="4">
    <source>
        <dbReference type="Pfam" id="PF13007"/>
    </source>
</evidence>
<evidence type="ECO:0000259" key="2">
    <source>
        <dbReference type="Pfam" id="PF03050"/>
    </source>
</evidence>
<dbReference type="AlphaFoldDB" id="A0A2G8T0H9"/>
<evidence type="ECO:0000256" key="1">
    <source>
        <dbReference type="SAM" id="MobiDB-lite"/>
    </source>
</evidence>
<dbReference type="InterPro" id="IPR039552">
    <property type="entry name" value="IS66_C"/>
</dbReference>
<dbReference type="OrthoDB" id="9794514at2"/>
<dbReference type="InterPro" id="IPR004291">
    <property type="entry name" value="Transposase_IS66_central"/>
</dbReference>
<comment type="caution">
    <text evidence="6">The sequence shown here is derived from an EMBL/GenBank/DDBJ whole genome shotgun (WGS) entry which is preliminary data.</text>
</comment>
<dbReference type="PANTHER" id="PTHR33678:SF1">
    <property type="entry name" value="BLL1576 PROTEIN"/>
    <property type="match status" value="1"/>
</dbReference>
<dbReference type="Pfam" id="PF13007">
    <property type="entry name" value="LZ_Tnp_IS66"/>
    <property type="match status" value="1"/>
</dbReference>
<evidence type="ECO:0000259" key="5">
    <source>
        <dbReference type="Pfam" id="PF13817"/>
    </source>
</evidence>
<evidence type="ECO:0000259" key="3">
    <source>
        <dbReference type="Pfam" id="PF13005"/>
    </source>
</evidence>
<feature type="region of interest" description="Disordered" evidence="1">
    <location>
        <begin position="104"/>
        <end position="126"/>
    </location>
</feature>
<dbReference type="EMBL" id="PDOB01000017">
    <property type="protein sequence ID" value="PIL39529.1"/>
    <property type="molecule type" value="Genomic_DNA"/>
</dbReference>
<dbReference type="InterPro" id="IPR024463">
    <property type="entry name" value="Transposase_TnpC_homeodom"/>
</dbReference>
<dbReference type="RefSeq" id="WP_099916285.1">
    <property type="nucleotide sequence ID" value="NZ_BMHS01000015.1"/>
</dbReference>
<reference evidence="6 7" key="1">
    <citation type="submission" date="2017-10" db="EMBL/GenBank/DDBJ databases">
        <title>Massilia psychrophilum sp. nov., a novel purple-pigmented bacterium isolated from Tianshan glacier, Xinjiang Municipality, China.</title>
        <authorList>
            <person name="Wang H."/>
        </authorList>
    </citation>
    <scope>NUCLEOTIDE SEQUENCE [LARGE SCALE GENOMIC DNA]</scope>
    <source>
        <strain evidence="6 7">JCM 30813</strain>
    </source>
</reference>
<evidence type="ECO:0000313" key="6">
    <source>
        <dbReference type="EMBL" id="PIL39529.1"/>
    </source>
</evidence>
<dbReference type="Pfam" id="PF03050">
    <property type="entry name" value="DDE_Tnp_IS66"/>
    <property type="match status" value="1"/>
</dbReference>
<feature type="domain" description="Transposase IS66 zinc-finger binding" evidence="3">
    <location>
        <begin position="140"/>
        <end position="183"/>
    </location>
</feature>
<dbReference type="NCBIfam" id="NF033517">
    <property type="entry name" value="transpos_IS66"/>
    <property type="match status" value="1"/>
</dbReference>
<gene>
    <name evidence="6" type="ORF">CR103_12310</name>
</gene>
<sequence length="529" mass="58422">MDLLTELTRTEHDPAVIAQVRALIEQAEKAKQLLAQNDAKLVQHDARLKEKDFKITALTLELAYYRRIRFGSKSEAFSGEQRDLFEETVDADLAAILAELEPPDSALDGAAPKRKRSGAGRQPLPPELERIEYRHEPASCQCDACGKALVLIGEDISEQLDVEPARFFVHRHIRPQYACRACECVTAAPVPPAIIDGGMAAPGLLAWVAVSKYTDHLPLYRIEQIGARQGVSLARSTLAEWIGKIGVALQPLNERLAELLRQRPCLHADETPVRQLDPGKGKTRHAYLWAYRSNNFDEGPPIVVFDYQTGRAGAHARVFLLGWQGQLMVDDYSGYKAMFATGITELACLAHVRRKFFDLHAANGSPIAAEALRRIGLLYAVEQHGSALAAPARLQLRQEQARPALAELHAWLLVAGKTVATGSGTAKAIDYTLRRWPALMRYADSGMLPIDNNPVENVIRPIAVGKKNWLFAGSERAGRRAAAIQTLLATAKLNGLEPLRWLTETLEKLPTCPNSQIDSLLPFAKSTRR</sequence>
<dbReference type="Pfam" id="PF13817">
    <property type="entry name" value="DDE_Tnp_IS66_C"/>
    <property type="match status" value="1"/>
</dbReference>
<feature type="domain" description="Transposase TnpC homeodomain" evidence="4">
    <location>
        <begin position="58"/>
        <end position="132"/>
    </location>
</feature>
<dbReference type="Proteomes" id="UP000228593">
    <property type="component" value="Unassembled WGS sequence"/>
</dbReference>
<dbReference type="InterPro" id="IPR052344">
    <property type="entry name" value="Transposase-related"/>
</dbReference>
<dbReference type="PANTHER" id="PTHR33678">
    <property type="entry name" value="BLL1576 PROTEIN"/>
    <property type="match status" value="1"/>
</dbReference>
<dbReference type="Pfam" id="PF13005">
    <property type="entry name" value="zf-IS66"/>
    <property type="match status" value="1"/>
</dbReference>
<proteinExistence type="predicted"/>
<evidence type="ECO:0000313" key="7">
    <source>
        <dbReference type="Proteomes" id="UP000228593"/>
    </source>
</evidence>
<feature type="domain" description="Transposase IS66 central" evidence="2">
    <location>
        <begin position="198"/>
        <end position="479"/>
    </location>
</feature>
<feature type="domain" description="Transposase IS66 C-terminal" evidence="5">
    <location>
        <begin position="486"/>
        <end position="522"/>
    </location>
</feature>
<organism evidence="6 7">
    <name type="scientific">Massilia psychrophila</name>
    <dbReference type="NCBI Taxonomy" id="1603353"/>
    <lineage>
        <taxon>Bacteria</taxon>
        <taxon>Pseudomonadati</taxon>
        <taxon>Pseudomonadota</taxon>
        <taxon>Betaproteobacteria</taxon>
        <taxon>Burkholderiales</taxon>
        <taxon>Oxalobacteraceae</taxon>
        <taxon>Telluria group</taxon>
        <taxon>Massilia</taxon>
    </lineage>
</organism>